<sequence length="229" mass="24330">MRIWGPSPEQFERRTVLAGIVAGVFVSLSGCATMGANRQVGVIQRLLELSSQRAFARLTQPDGFWDSAVARINLPVLFGRPGSAAQVILKSPLFREKLQHQLNIIAEDGARVAAPLVAEAVRTLSVTDALALLNGDNTAATTFLRQAMGPVLVNAMIPEFDRVMRAAQDPILNQAVAALAGVSLSDAAHALALEADNAIWYEIGAQESEIRADPGSTSDPALIAGLKPR</sequence>
<proteinExistence type="predicted"/>
<dbReference type="PROSITE" id="PS51257">
    <property type="entry name" value="PROKAR_LIPOPROTEIN"/>
    <property type="match status" value="1"/>
</dbReference>
<organism evidence="1 2">
    <name type="scientific">Novosphingobium soli</name>
    <dbReference type="NCBI Taxonomy" id="574956"/>
    <lineage>
        <taxon>Bacteria</taxon>
        <taxon>Pseudomonadati</taxon>
        <taxon>Pseudomonadota</taxon>
        <taxon>Alphaproteobacteria</taxon>
        <taxon>Sphingomonadales</taxon>
        <taxon>Sphingomonadaceae</taxon>
        <taxon>Novosphingobium</taxon>
    </lineage>
</organism>
<keyword evidence="2" id="KW-1185">Reference proteome</keyword>
<dbReference type="InterPro" id="IPR025245">
    <property type="entry name" value="DUF4197"/>
</dbReference>
<dbReference type="Proteomes" id="UP001589798">
    <property type="component" value="Unassembled WGS sequence"/>
</dbReference>
<dbReference type="RefSeq" id="WP_379487629.1">
    <property type="nucleotide sequence ID" value="NZ_JBHLWK010000013.1"/>
</dbReference>
<gene>
    <name evidence="1" type="ORF">ACFFJC_11345</name>
</gene>
<protein>
    <submittedName>
        <fullName evidence="1">DUF4197 domain-containing protein</fullName>
    </submittedName>
</protein>
<comment type="caution">
    <text evidence="1">The sequence shown here is derived from an EMBL/GenBank/DDBJ whole genome shotgun (WGS) entry which is preliminary data.</text>
</comment>
<dbReference type="Pfam" id="PF13852">
    <property type="entry name" value="DUF4197"/>
    <property type="match status" value="1"/>
</dbReference>
<accession>A0ABV6CVX9</accession>
<evidence type="ECO:0000313" key="1">
    <source>
        <dbReference type="EMBL" id="MFC0204868.1"/>
    </source>
</evidence>
<reference evidence="1 2" key="1">
    <citation type="submission" date="2024-09" db="EMBL/GenBank/DDBJ databases">
        <authorList>
            <person name="Sun Q."/>
            <person name="Mori K."/>
        </authorList>
    </citation>
    <scope>NUCLEOTIDE SEQUENCE [LARGE SCALE GENOMIC DNA]</scope>
    <source>
        <strain evidence="1 2">CCM 7706</strain>
    </source>
</reference>
<evidence type="ECO:0000313" key="2">
    <source>
        <dbReference type="Proteomes" id="UP001589798"/>
    </source>
</evidence>
<name>A0ABV6CVX9_9SPHN</name>
<dbReference type="EMBL" id="JBHLWK010000013">
    <property type="protein sequence ID" value="MFC0204868.1"/>
    <property type="molecule type" value="Genomic_DNA"/>
</dbReference>